<accession>A0A0F9G9D1</accession>
<evidence type="ECO:0000313" key="1">
    <source>
        <dbReference type="EMBL" id="KKL59822.1"/>
    </source>
</evidence>
<dbReference type="EMBL" id="LAZR01029356">
    <property type="protein sequence ID" value="KKL59822.1"/>
    <property type="molecule type" value="Genomic_DNA"/>
</dbReference>
<name>A0A0F9G9D1_9ZZZZ</name>
<gene>
    <name evidence="1" type="ORF">LCGC14_2211460</name>
</gene>
<proteinExistence type="predicted"/>
<organism evidence="1">
    <name type="scientific">marine sediment metagenome</name>
    <dbReference type="NCBI Taxonomy" id="412755"/>
    <lineage>
        <taxon>unclassified sequences</taxon>
        <taxon>metagenomes</taxon>
        <taxon>ecological metagenomes</taxon>
    </lineage>
</organism>
<reference evidence="1" key="1">
    <citation type="journal article" date="2015" name="Nature">
        <title>Complex archaea that bridge the gap between prokaryotes and eukaryotes.</title>
        <authorList>
            <person name="Spang A."/>
            <person name="Saw J.H."/>
            <person name="Jorgensen S.L."/>
            <person name="Zaremba-Niedzwiedzka K."/>
            <person name="Martijn J."/>
            <person name="Lind A.E."/>
            <person name="van Eijk R."/>
            <person name="Schleper C."/>
            <person name="Guy L."/>
            <person name="Ettema T.J."/>
        </authorList>
    </citation>
    <scope>NUCLEOTIDE SEQUENCE</scope>
</reference>
<comment type="caution">
    <text evidence="1">The sequence shown here is derived from an EMBL/GenBank/DDBJ whole genome shotgun (WGS) entry which is preliminary data.</text>
</comment>
<dbReference type="AlphaFoldDB" id="A0A0F9G9D1"/>
<sequence>MLISVSLLFLRIQTRNEEVQKEMVKKPQSFTYSYPVELPQIITNNKEVCNGQVIKQDYIQVKAETIEKAKKIYDKIKKS</sequence>
<protein>
    <submittedName>
        <fullName evidence="1">Uncharacterized protein</fullName>
    </submittedName>
</protein>